<evidence type="ECO:0000256" key="5">
    <source>
        <dbReference type="SAM" id="MobiDB-lite"/>
    </source>
</evidence>
<evidence type="ECO:0000259" key="6">
    <source>
        <dbReference type="PROSITE" id="PS51865"/>
    </source>
</evidence>
<dbReference type="InterPro" id="IPR036034">
    <property type="entry name" value="PDZ_sf"/>
</dbReference>
<dbReference type="GO" id="GO:0007030">
    <property type="term" value="P:Golgi organization"/>
    <property type="evidence" value="ECO:0007669"/>
    <property type="project" value="TreeGrafter"/>
</dbReference>
<dbReference type="PANTHER" id="PTHR12893:SF0">
    <property type="entry name" value="GRASP65"/>
    <property type="match status" value="1"/>
</dbReference>
<dbReference type="HOGENOM" id="CLU_657398_0_0_1"/>
<reference evidence="7" key="2">
    <citation type="submission" date="2014-08" db="EMBL/GenBank/DDBJ databases">
        <title>Exploiting Issatchenkia orientalis SD108 for Succinic Acid Production.</title>
        <authorList>
            <person name="Xiao H."/>
            <person name="Shao Z."/>
            <person name="Jiang Y."/>
            <person name="Dole S."/>
            <person name="Zhao H."/>
        </authorList>
    </citation>
    <scope>NUCLEOTIDE SEQUENCE [LARGE SCALE GENOMIC DNA]</scope>
    <source>
        <strain evidence="7">SD108</strain>
    </source>
</reference>
<reference evidence="10" key="3">
    <citation type="journal article" date="2017" name="Genome Announc.">
        <title>Genome sequences of Cyberlindnera fabianii 65, Pichia kudriavzevii 129, and Saccharomyces cerevisiae 131 isolated from fermented masau fruits in Zimbabwe.</title>
        <authorList>
            <person name="van Rijswijck I.M.H."/>
            <person name="Derks M.F.L."/>
            <person name="Abee T."/>
            <person name="de Ridder D."/>
            <person name="Smid E.J."/>
        </authorList>
    </citation>
    <scope>NUCLEOTIDE SEQUENCE [LARGE SCALE GENOMIC DNA]</scope>
    <source>
        <strain evidence="10">129</strain>
    </source>
</reference>
<dbReference type="InterPro" id="IPR024958">
    <property type="entry name" value="GRASP_PDZ"/>
</dbReference>
<comment type="caution">
    <text evidence="7">The sequence shown here is derived from an EMBL/GenBank/DDBJ whole genome shotgun (WGS) entry which is preliminary data.</text>
</comment>
<keyword evidence="2" id="KW-0677">Repeat</keyword>
<dbReference type="AlphaFoldDB" id="A0A099P5D2"/>
<accession>A0A099P5D2</accession>
<feature type="compositionally biased region" description="Pro residues" evidence="5">
    <location>
        <begin position="376"/>
        <end position="388"/>
    </location>
</feature>
<evidence type="ECO:0000256" key="4">
    <source>
        <dbReference type="ARBA" id="ARBA00023136"/>
    </source>
</evidence>
<evidence type="ECO:0000256" key="3">
    <source>
        <dbReference type="ARBA" id="ARBA00023034"/>
    </source>
</evidence>
<proteinExistence type="predicted"/>
<reference evidence="9" key="1">
    <citation type="journal article" date="2014" name="Microb. Cell Fact.">
        <title>Exploiting Issatchenkia orientalis SD108 for succinic acid production.</title>
        <authorList>
            <person name="Xiao H."/>
            <person name="Shao Z."/>
            <person name="Jiang Y."/>
            <person name="Dole S."/>
            <person name="Zhao H."/>
        </authorList>
    </citation>
    <scope>NUCLEOTIDE SEQUENCE [LARGE SCALE GENOMIC DNA]</scope>
    <source>
        <strain evidence="9">SD108</strain>
    </source>
</reference>
<reference evidence="8" key="4">
    <citation type="submission" date="2017-01" db="EMBL/GenBank/DDBJ databases">
        <authorList>
            <person name="Mah S.A."/>
            <person name="Swanson W.J."/>
            <person name="Moy G.W."/>
            <person name="Vacquier V.D."/>
        </authorList>
    </citation>
    <scope>NUCLEOTIDE SEQUENCE [LARGE SCALE GENOMIC DNA]</scope>
    <source>
        <strain evidence="8">129</strain>
    </source>
</reference>
<evidence type="ECO:0000256" key="1">
    <source>
        <dbReference type="ARBA" id="ARBA00004394"/>
    </source>
</evidence>
<dbReference type="Proteomes" id="UP000189274">
    <property type="component" value="Unassembled WGS sequence"/>
</dbReference>
<dbReference type="EMBL" id="JQFK01000011">
    <property type="protein sequence ID" value="KGK39246.1"/>
    <property type="molecule type" value="Genomic_DNA"/>
</dbReference>
<keyword evidence="3" id="KW-0333">Golgi apparatus</keyword>
<dbReference type="Gene3D" id="2.30.42.10">
    <property type="match status" value="2"/>
</dbReference>
<evidence type="ECO:0000313" key="8">
    <source>
        <dbReference type="EMBL" id="ONH76705.1"/>
    </source>
</evidence>
<name>A0A099P5D2_PICKU</name>
<protein>
    <submittedName>
        <fullName evidence="8">Golgi reassembly-stacking protein 2</fullName>
    </submittedName>
</protein>
<feature type="region of interest" description="Disordered" evidence="5">
    <location>
        <begin position="354"/>
        <end position="388"/>
    </location>
</feature>
<evidence type="ECO:0000256" key="2">
    <source>
        <dbReference type="ARBA" id="ARBA00022737"/>
    </source>
</evidence>
<evidence type="ECO:0000313" key="7">
    <source>
        <dbReference type="EMBL" id="KGK39246.1"/>
    </source>
</evidence>
<dbReference type="Proteomes" id="UP000029867">
    <property type="component" value="Unassembled WGS sequence"/>
</dbReference>
<dbReference type="eggNOG" id="KOG3834">
    <property type="taxonomic scope" value="Eukaryota"/>
</dbReference>
<dbReference type="PROSITE" id="PS51865">
    <property type="entry name" value="PDZ_GRASP"/>
    <property type="match status" value="1"/>
</dbReference>
<dbReference type="SUPFAM" id="SSF50156">
    <property type="entry name" value="PDZ domain-like"/>
    <property type="match status" value="1"/>
</dbReference>
<dbReference type="GO" id="GO:0000139">
    <property type="term" value="C:Golgi membrane"/>
    <property type="evidence" value="ECO:0007669"/>
    <property type="project" value="UniProtKB-SubCell"/>
</dbReference>
<evidence type="ECO:0000313" key="10">
    <source>
        <dbReference type="Proteomes" id="UP000189274"/>
    </source>
</evidence>
<sequence length="388" mass="42651">MFGFAKKLVSTIESQLSNESIIHQNAEIDESRQGLRILSVKPDSIGAKCGFESWFDFILRMNGNDINAYLQINHQTGSVNYENFFGYIRHEVEVANNNITFTVFSSKGSIIRDVVVTPQEVKDAISRSLNSFNEISLDENQASENALPWSPNLGISFQLTPIKAGFYTWHVLKVHPKSPAYISGIYPGEYILQAQDGLLATGGEDLLSKVLQGQYAKNGDGCELLLYVYNYDSDSVRPVTVVLRSGTIWGGRGVLGCDIGYGLLHRIPEVFGKFESTLEAKDVLAQDNVVNGNIVPEVPLTQPPEFLPRKVTAPNFVSEGEGDSIEQAARTAFASRKRNLNKHAAVNLEAYFDEQTKLNDNNSTAKTSENSSAPTGLPPPPPPPPKKV</sequence>
<feature type="compositionally biased region" description="Polar residues" evidence="5">
    <location>
        <begin position="358"/>
        <end position="374"/>
    </location>
</feature>
<comment type="subcellular location">
    <subcellularLocation>
        <location evidence="1">Golgi apparatus membrane</location>
    </subcellularLocation>
</comment>
<evidence type="ECO:0000313" key="9">
    <source>
        <dbReference type="Proteomes" id="UP000029867"/>
    </source>
</evidence>
<organism evidence="7 9">
    <name type="scientific">Pichia kudriavzevii</name>
    <name type="common">Yeast</name>
    <name type="synonym">Issatchenkia orientalis</name>
    <dbReference type="NCBI Taxonomy" id="4909"/>
    <lineage>
        <taxon>Eukaryota</taxon>
        <taxon>Fungi</taxon>
        <taxon>Dikarya</taxon>
        <taxon>Ascomycota</taxon>
        <taxon>Saccharomycotina</taxon>
        <taxon>Pichiomycetes</taxon>
        <taxon>Pichiales</taxon>
        <taxon>Pichiaceae</taxon>
        <taxon>Pichia</taxon>
    </lineage>
</organism>
<dbReference type="VEuPathDB" id="FungiDB:C5L36_0A02910"/>
<dbReference type="PANTHER" id="PTHR12893">
    <property type="entry name" value="GOLGI REASSEMBLY STACKING PROTEIN GRASP"/>
    <property type="match status" value="1"/>
</dbReference>
<dbReference type="InterPro" id="IPR007583">
    <property type="entry name" value="GRASP55_65"/>
</dbReference>
<dbReference type="EMBL" id="MQVM01000003">
    <property type="protein sequence ID" value="ONH76705.1"/>
    <property type="molecule type" value="Genomic_DNA"/>
</dbReference>
<dbReference type="Pfam" id="PF04495">
    <property type="entry name" value="GRASP55_65"/>
    <property type="match status" value="1"/>
</dbReference>
<gene>
    <name evidence="8" type="ORF">BOH78_0748</name>
    <name evidence="7" type="ORF">JL09_g1658</name>
</gene>
<feature type="domain" description="PDZ GRASP-type" evidence="6">
    <location>
        <begin position="167"/>
        <end position="264"/>
    </location>
</feature>
<keyword evidence="4" id="KW-0472">Membrane</keyword>